<dbReference type="Pfam" id="PF00787">
    <property type="entry name" value="PX"/>
    <property type="match status" value="1"/>
</dbReference>
<dbReference type="GO" id="GO:0005768">
    <property type="term" value="C:endosome"/>
    <property type="evidence" value="ECO:0007669"/>
    <property type="project" value="UniProtKB-SubCell"/>
</dbReference>
<keyword evidence="13" id="KW-1185">Reference proteome</keyword>
<keyword evidence="8" id="KW-0446">Lipid-binding</keyword>
<dbReference type="InterPro" id="IPR036871">
    <property type="entry name" value="PX_dom_sf"/>
</dbReference>
<dbReference type="PANTHER" id="PTHR46209:SF3">
    <property type="entry name" value="PX DOMAIN-CONTAINING PROTEIN"/>
    <property type="match status" value="1"/>
</dbReference>
<dbReference type="Gene3D" id="3.30.1520.10">
    <property type="entry name" value="Phox-like domain"/>
    <property type="match status" value="1"/>
</dbReference>
<reference evidence="12" key="1">
    <citation type="submission" date="2025-08" db="UniProtKB">
        <authorList>
            <consortium name="Ensembl"/>
        </authorList>
    </citation>
    <scope>IDENTIFICATION</scope>
</reference>
<evidence type="ECO:0000256" key="8">
    <source>
        <dbReference type="ARBA" id="ARBA00023121"/>
    </source>
</evidence>
<evidence type="ECO:0000256" key="7">
    <source>
        <dbReference type="ARBA" id="ARBA00022927"/>
    </source>
</evidence>
<evidence type="ECO:0000256" key="4">
    <source>
        <dbReference type="ARBA" id="ARBA00022448"/>
    </source>
</evidence>
<keyword evidence="5" id="KW-0963">Cytoplasm</keyword>
<evidence type="ECO:0000256" key="10">
    <source>
        <dbReference type="ARBA" id="ARBA00029433"/>
    </source>
</evidence>
<comment type="similarity">
    <text evidence="3">Belongs to the sorting nexin family.</text>
</comment>
<dbReference type="InterPro" id="IPR043544">
    <property type="entry name" value="SNX10/11"/>
</dbReference>
<dbReference type="GO" id="GO:0006886">
    <property type="term" value="P:intracellular protein transport"/>
    <property type="evidence" value="ECO:0007669"/>
    <property type="project" value="InterPro"/>
</dbReference>
<keyword evidence="7" id="KW-0653">Protein transport</keyword>
<dbReference type="SUPFAM" id="SSF64268">
    <property type="entry name" value="PX domain"/>
    <property type="match status" value="1"/>
</dbReference>
<evidence type="ECO:0000259" key="11">
    <source>
        <dbReference type="PROSITE" id="PS50195"/>
    </source>
</evidence>
<evidence type="ECO:0000256" key="3">
    <source>
        <dbReference type="ARBA" id="ARBA00010883"/>
    </source>
</evidence>
<name>A0A8C4Q4K3_EPTBU</name>
<dbReference type="Ensembl" id="ENSEBUT00000010471.1">
    <property type="protein sequence ID" value="ENSEBUP00000009937.1"/>
    <property type="gene ID" value="ENSEBUG00000006384.1"/>
</dbReference>
<evidence type="ECO:0000256" key="1">
    <source>
        <dbReference type="ARBA" id="ARBA00004177"/>
    </source>
</evidence>
<feature type="domain" description="PX" evidence="11">
    <location>
        <begin position="46"/>
        <end position="164"/>
    </location>
</feature>
<evidence type="ECO:0000256" key="2">
    <source>
        <dbReference type="ARBA" id="ARBA00004496"/>
    </source>
</evidence>
<keyword evidence="9" id="KW-0472">Membrane</keyword>
<keyword evidence="4" id="KW-0813">Transport</keyword>
<evidence type="ECO:0000313" key="12">
    <source>
        <dbReference type="Ensembl" id="ENSEBUP00000009937.1"/>
    </source>
</evidence>
<organism evidence="12 13">
    <name type="scientific">Eptatretus burgeri</name>
    <name type="common">Inshore hagfish</name>
    <dbReference type="NCBI Taxonomy" id="7764"/>
    <lineage>
        <taxon>Eukaryota</taxon>
        <taxon>Metazoa</taxon>
        <taxon>Chordata</taxon>
        <taxon>Craniata</taxon>
        <taxon>Vertebrata</taxon>
        <taxon>Cyclostomata</taxon>
        <taxon>Myxini</taxon>
        <taxon>Myxiniformes</taxon>
        <taxon>Myxinidae</taxon>
        <taxon>Eptatretinae</taxon>
        <taxon>Eptatretus</taxon>
    </lineage>
</organism>
<proteinExistence type="inferred from homology"/>
<keyword evidence="6" id="KW-0967">Endosome</keyword>
<evidence type="ECO:0000256" key="5">
    <source>
        <dbReference type="ARBA" id="ARBA00022490"/>
    </source>
</evidence>
<dbReference type="SMART" id="SM00312">
    <property type="entry name" value="PX"/>
    <property type="match status" value="1"/>
</dbReference>
<protein>
    <submittedName>
        <fullName evidence="12">Sorting nexin 10</fullName>
    </submittedName>
</protein>
<dbReference type="GO" id="GO:0016050">
    <property type="term" value="P:vesicle organization"/>
    <property type="evidence" value="ECO:0007669"/>
    <property type="project" value="TreeGrafter"/>
</dbReference>
<evidence type="ECO:0000256" key="6">
    <source>
        <dbReference type="ARBA" id="ARBA00022753"/>
    </source>
</evidence>
<evidence type="ECO:0000256" key="9">
    <source>
        <dbReference type="ARBA" id="ARBA00023136"/>
    </source>
</evidence>
<dbReference type="GO" id="GO:1901981">
    <property type="term" value="F:phosphatidylinositol phosphate binding"/>
    <property type="evidence" value="ECO:0007669"/>
    <property type="project" value="TreeGrafter"/>
</dbReference>
<comment type="subcellular location">
    <subcellularLocation>
        <location evidence="2">Cytoplasm</location>
    </subcellularLocation>
    <subcellularLocation>
        <location evidence="10">Endomembrane system</location>
        <topology evidence="10">Peripheral membrane protein</topology>
        <orientation evidence="10">Cytoplasmic side</orientation>
    </subcellularLocation>
    <subcellularLocation>
        <location evidence="1">Endosome</location>
    </subcellularLocation>
</comment>
<dbReference type="PROSITE" id="PS50195">
    <property type="entry name" value="PX"/>
    <property type="match status" value="1"/>
</dbReference>
<dbReference type="InterPro" id="IPR001683">
    <property type="entry name" value="PX_dom"/>
</dbReference>
<dbReference type="Proteomes" id="UP000694388">
    <property type="component" value="Unplaced"/>
</dbReference>
<dbReference type="GeneTree" id="ENSGT00940000156007"/>
<sequence length="296" mass="33581">MALYRDDRRVRQEPRALFHISQDPCSLFTFLGSSAEAAGWCCQGFSEMQECINIKVHNPKVEGQYVSYEIFLHTNDICFTLKTSCVRRRYSEFAWIRRVIQKNVGLNSVPKLPSKWLIFDRFNPDKLEKRRKGLQSFLIQVVRSPVLLSNSCLHLFLQSCLPRVMIEACASGQTSFSVREAILGQVDASCFLQIEPHHHRPDDTQGMVTPGYAENFGTNVEMVSTTSLHGSDLGLSLNSDSERSSTFAISVRDAYSRALTCLYTAQIKVCLRRMCCTLGTRSPGWQVLCLYILIVM</sequence>
<dbReference type="PANTHER" id="PTHR46209">
    <property type="entry name" value="PX DOMAIN-CONTAINING PROTEIN"/>
    <property type="match status" value="1"/>
</dbReference>
<reference evidence="12" key="2">
    <citation type="submission" date="2025-09" db="UniProtKB">
        <authorList>
            <consortium name="Ensembl"/>
        </authorList>
    </citation>
    <scope>IDENTIFICATION</scope>
</reference>
<dbReference type="AlphaFoldDB" id="A0A8C4Q4K3"/>
<evidence type="ECO:0000313" key="13">
    <source>
        <dbReference type="Proteomes" id="UP000694388"/>
    </source>
</evidence>
<accession>A0A8C4Q4K3</accession>